<evidence type="ECO:0000259" key="2">
    <source>
        <dbReference type="Pfam" id="PF24173"/>
    </source>
</evidence>
<evidence type="ECO:0000259" key="3">
    <source>
        <dbReference type="Pfam" id="PF24181"/>
    </source>
</evidence>
<dbReference type="RefSeq" id="XP_008718498.1">
    <property type="nucleotide sequence ID" value="XM_008720276.1"/>
</dbReference>
<name>W2RVA7_CYPE1</name>
<dbReference type="InterPro" id="IPR052587">
    <property type="entry name" value="TELO2-interacting_protein_1"/>
</dbReference>
<dbReference type="InterPro" id="IPR011989">
    <property type="entry name" value="ARM-like"/>
</dbReference>
<feature type="region of interest" description="Disordered" evidence="1">
    <location>
        <begin position="762"/>
        <end position="783"/>
    </location>
</feature>
<proteinExistence type="predicted"/>
<dbReference type="Proteomes" id="UP000030752">
    <property type="component" value="Unassembled WGS sequence"/>
</dbReference>
<dbReference type="InterPro" id="IPR049362">
    <property type="entry name" value="TTI1_rpt"/>
</dbReference>
<dbReference type="InParanoid" id="W2RVA7"/>
<dbReference type="GO" id="GO:0005737">
    <property type="term" value="C:cytoplasm"/>
    <property type="evidence" value="ECO:0007669"/>
    <property type="project" value="TreeGrafter"/>
</dbReference>
<keyword evidence="5" id="KW-1185">Reference proteome</keyword>
<organism evidence="4 5">
    <name type="scientific">Cyphellophora europaea (strain CBS 101466)</name>
    <name type="common">Phialophora europaea</name>
    <dbReference type="NCBI Taxonomy" id="1220924"/>
    <lineage>
        <taxon>Eukaryota</taxon>
        <taxon>Fungi</taxon>
        <taxon>Dikarya</taxon>
        <taxon>Ascomycota</taxon>
        <taxon>Pezizomycotina</taxon>
        <taxon>Eurotiomycetes</taxon>
        <taxon>Chaetothyriomycetidae</taxon>
        <taxon>Chaetothyriales</taxon>
        <taxon>Cyphellophoraceae</taxon>
        <taxon>Cyphellophora</taxon>
    </lineage>
</organism>
<dbReference type="GeneID" id="19973278"/>
<dbReference type="InterPro" id="IPR057566">
    <property type="entry name" value="TPR_TTI1_N"/>
</dbReference>
<dbReference type="VEuPathDB" id="FungiDB:HMPREF1541_05939"/>
<dbReference type="AlphaFoldDB" id="W2RVA7"/>
<feature type="domain" description="TTI1 N-terminal TPR" evidence="2">
    <location>
        <begin position="11"/>
        <end position="342"/>
    </location>
</feature>
<dbReference type="STRING" id="1220924.W2RVA7"/>
<dbReference type="Pfam" id="PF21547">
    <property type="entry name" value="TTI1"/>
    <property type="match status" value="1"/>
</dbReference>
<dbReference type="HOGENOM" id="CLU_005544_0_0_1"/>
<evidence type="ECO:0000256" key="1">
    <source>
        <dbReference type="SAM" id="MobiDB-lite"/>
    </source>
</evidence>
<dbReference type="PANTHER" id="PTHR18460">
    <property type="entry name" value="TEL2 INTERACTING PROTEIN 1 TTI1 FAMILY MEMBER"/>
    <property type="match status" value="1"/>
</dbReference>
<feature type="domain" description="TTI1 C-terminal TPR" evidence="3">
    <location>
        <begin position="733"/>
        <end position="999"/>
    </location>
</feature>
<protein>
    <submittedName>
        <fullName evidence="4">Uncharacterized protein</fullName>
    </submittedName>
</protein>
<gene>
    <name evidence="4" type="ORF">HMPREF1541_05939</name>
</gene>
<dbReference type="Pfam" id="PF24173">
    <property type="entry name" value="TPR_TTI1_N"/>
    <property type="match status" value="1"/>
</dbReference>
<dbReference type="InterPro" id="IPR057567">
    <property type="entry name" value="TPR_TTI1_C"/>
</dbReference>
<accession>W2RVA7</accession>
<dbReference type="eggNOG" id="KOG4524">
    <property type="taxonomic scope" value="Eukaryota"/>
</dbReference>
<evidence type="ECO:0000313" key="4">
    <source>
        <dbReference type="EMBL" id="ETN39713.1"/>
    </source>
</evidence>
<dbReference type="FunCoup" id="W2RVA7">
    <property type="interactions" value="612"/>
</dbReference>
<dbReference type="SUPFAM" id="SSF48371">
    <property type="entry name" value="ARM repeat"/>
    <property type="match status" value="1"/>
</dbReference>
<sequence>MAVSHARQQAFQQLRPPCVELSAIALRFKGSQATVKQVFHALQDVQRALESPNVQAALDAKLAEYAFFPLTHIFNSAQSLSSTCLESAIRCVIILLSKGWRSTIAPEMGKQLLILMSLLAGGQTRPGGEAPTAEIKALAFRCVEVIVQQLTQKDEAHQLLNDPGSRNIIDQLVYLLLESVTDSESDNVQLASSEALHAIVSSISSRMTLASLLPRTASSLTQALRTSTKARRTRKVLSSYLALLRDLLRAVLADDVVFPPQASATDTSSQDEQLDKLDDSWLRATTEQVKIALTQVMRLRSHDHIEVRDALADLCLMVIGDCLRSLSDSLPITVETLIHLAQFDDSASTKSKVEFLMTSQPVLVDILKEKLYNWCRALPRTMRTSEDRPKVQLFGQIRAALSLLSHVAEVSEQALSKFAGGLIEGLNVFHPGSGPAELFTEQSATALPSLSQLQTVNASEDFRSLLFERTSEHGSAHELRLALDSLTTLGYSNHLARVCVDRLADAVPAEQFTSAWLALQSLSGSRGTEFNADSFIEAEGTEGLRVSKPQIVSDLYAAALPWLVDEEYRGESSDWRLVALAIEVAVLQAQQLDVSYRPELLETLYPMLSLLGGHNTALREHAMTGLNLLATACQYPSTSHMLIENADYLINSVGMKLNAFDVTPQAPHVLLMTVRLCGARIVPQLDDLIGSMFSALDNFHGYPRLVEALFQVLRVMVDESKKRPNLTITNGMREPEHYRQAEKSSSLNDILDDLVRRRTRKRKIMNEDDAAPARAPQKPWTDEVLPNQQVDQDMLQTDVDGPESQTGPQAKEEENKLSKSYKLLLSIAQSAVPHLTSPSPQVRQTLLQLLDEVAPLLAMDENSFLPLINSVWPVVAPRLLAYTPVVDDNEGETAYNACAAADVIATLCRGAGSFMSSRIDEIFPLLKKLFSDVESRRKPTKESKRDTKSLAVRDYSVATGRSPRSQVLGALIRLLSTILSFVRLTDDIGDQIVDMLVPYCGGVGQDVERALTWYNADAVWLWREKQSHAPPEPA</sequence>
<dbReference type="InterPro" id="IPR016024">
    <property type="entry name" value="ARM-type_fold"/>
</dbReference>
<dbReference type="Gene3D" id="1.25.10.10">
    <property type="entry name" value="Leucine-rich Repeat Variant"/>
    <property type="match status" value="1"/>
</dbReference>
<dbReference type="EMBL" id="KB822721">
    <property type="protein sequence ID" value="ETN39713.1"/>
    <property type="molecule type" value="Genomic_DNA"/>
</dbReference>
<dbReference type="OrthoDB" id="6781668at2759"/>
<reference evidence="4 5" key="1">
    <citation type="submission" date="2013-03" db="EMBL/GenBank/DDBJ databases">
        <title>The Genome Sequence of Phialophora europaea CBS 101466.</title>
        <authorList>
            <consortium name="The Broad Institute Genomics Platform"/>
            <person name="Cuomo C."/>
            <person name="de Hoog S."/>
            <person name="Gorbushina A."/>
            <person name="Walker B."/>
            <person name="Young S.K."/>
            <person name="Zeng Q."/>
            <person name="Gargeya S."/>
            <person name="Fitzgerald M."/>
            <person name="Haas B."/>
            <person name="Abouelleil A."/>
            <person name="Allen A.W."/>
            <person name="Alvarado L."/>
            <person name="Arachchi H.M."/>
            <person name="Berlin A.M."/>
            <person name="Chapman S.B."/>
            <person name="Gainer-Dewar J."/>
            <person name="Goldberg J."/>
            <person name="Griggs A."/>
            <person name="Gujja S."/>
            <person name="Hansen M."/>
            <person name="Howarth C."/>
            <person name="Imamovic A."/>
            <person name="Ireland A."/>
            <person name="Larimer J."/>
            <person name="McCowan C."/>
            <person name="Murphy C."/>
            <person name="Pearson M."/>
            <person name="Poon T.W."/>
            <person name="Priest M."/>
            <person name="Roberts A."/>
            <person name="Saif S."/>
            <person name="Shea T."/>
            <person name="Sisk P."/>
            <person name="Sykes S."/>
            <person name="Wortman J."/>
            <person name="Nusbaum C."/>
            <person name="Birren B."/>
        </authorList>
    </citation>
    <scope>NUCLEOTIDE SEQUENCE [LARGE SCALE GENOMIC DNA]</scope>
    <source>
        <strain evidence="4 5">CBS 101466</strain>
    </source>
</reference>
<dbReference type="Pfam" id="PF24181">
    <property type="entry name" value="TPR_TTI1_C"/>
    <property type="match status" value="1"/>
</dbReference>
<dbReference type="PANTHER" id="PTHR18460:SF3">
    <property type="entry name" value="TELO2-INTERACTING PROTEIN 1 HOMOLOG"/>
    <property type="match status" value="1"/>
</dbReference>
<evidence type="ECO:0000313" key="5">
    <source>
        <dbReference type="Proteomes" id="UP000030752"/>
    </source>
</evidence>